<gene>
    <name evidence="1" type="ORF">CLLU_21770</name>
</gene>
<proteinExistence type="predicted"/>
<dbReference type="OrthoDB" id="1973431at2"/>
<name>A0A2T0BLS3_9CLOT</name>
<comment type="caution">
    <text evidence="1">The sequence shown here is derived from an EMBL/GenBank/DDBJ whole genome shotgun (WGS) entry which is preliminary data.</text>
</comment>
<keyword evidence="2" id="KW-1185">Reference proteome</keyword>
<dbReference type="EMBL" id="PVXP01000031">
    <property type="protein sequence ID" value="PRR84835.1"/>
    <property type="molecule type" value="Genomic_DNA"/>
</dbReference>
<protein>
    <submittedName>
        <fullName evidence="1">Uncharacterized protein</fullName>
    </submittedName>
</protein>
<reference evidence="1 2" key="1">
    <citation type="submission" date="2018-03" db="EMBL/GenBank/DDBJ databases">
        <title>Genome sequence of Clostridium luticellarii DSM 29923.</title>
        <authorList>
            <person name="Poehlein A."/>
            <person name="Daniel R."/>
        </authorList>
    </citation>
    <scope>NUCLEOTIDE SEQUENCE [LARGE SCALE GENOMIC DNA]</scope>
    <source>
        <strain evidence="1 2">DSM 29923</strain>
    </source>
</reference>
<sequence length="83" mass="9844">MRIYIKTGNRKFTIPIPLIFLRFGLLLFNRPFIRKYIPEKERKYVDIIDFVQLSKCVGILKEYRGLKLVEVKAKDGTEVVIKL</sequence>
<dbReference type="Proteomes" id="UP000237798">
    <property type="component" value="Unassembled WGS sequence"/>
</dbReference>
<accession>A0A2T0BLS3</accession>
<dbReference type="AlphaFoldDB" id="A0A2T0BLS3"/>
<organism evidence="1 2">
    <name type="scientific">Clostridium luticellarii</name>
    <dbReference type="NCBI Taxonomy" id="1691940"/>
    <lineage>
        <taxon>Bacteria</taxon>
        <taxon>Bacillati</taxon>
        <taxon>Bacillota</taxon>
        <taxon>Clostridia</taxon>
        <taxon>Eubacteriales</taxon>
        <taxon>Clostridiaceae</taxon>
        <taxon>Clostridium</taxon>
    </lineage>
</organism>
<evidence type="ECO:0000313" key="1">
    <source>
        <dbReference type="EMBL" id="PRR84835.1"/>
    </source>
</evidence>
<dbReference type="RefSeq" id="WP_106009802.1">
    <property type="nucleotide sequence ID" value="NZ_JALCQA010000007.1"/>
</dbReference>
<evidence type="ECO:0000313" key="2">
    <source>
        <dbReference type="Proteomes" id="UP000237798"/>
    </source>
</evidence>